<dbReference type="OrthoDB" id="7064293at2"/>
<proteinExistence type="predicted"/>
<feature type="signal peptide" evidence="1">
    <location>
        <begin position="1"/>
        <end position="34"/>
    </location>
</feature>
<accession>A0A2K1Q4K5</accession>
<evidence type="ECO:0000313" key="3">
    <source>
        <dbReference type="Proteomes" id="UP000236345"/>
    </source>
</evidence>
<reference evidence="3" key="1">
    <citation type="submission" date="2017-09" db="EMBL/GenBank/DDBJ databases">
        <authorList>
            <person name="Palmer M."/>
            <person name="Steenkamp E.T."/>
            <person name="Coetzee M.P."/>
            <person name="Avontuur J.R."/>
            <person name="Van Zyl E."/>
            <person name="Chan W.-Y."/>
            <person name="Blom J."/>
            <person name="Venter S.N."/>
        </authorList>
    </citation>
    <scope>NUCLEOTIDE SEQUENCE [LARGE SCALE GENOMIC DNA]</scope>
    <source>
        <strain evidence="3">QC88-366</strain>
    </source>
</reference>
<keyword evidence="1" id="KW-0732">Signal</keyword>
<evidence type="ECO:0000313" key="2">
    <source>
        <dbReference type="EMBL" id="PNS09980.1"/>
    </source>
</evidence>
<dbReference type="Proteomes" id="UP000236345">
    <property type="component" value="Unassembled WGS sequence"/>
</dbReference>
<evidence type="ECO:0000256" key="1">
    <source>
        <dbReference type="SAM" id="SignalP"/>
    </source>
</evidence>
<name>A0A2K1Q4K5_9GAMM</name>
<dbReference type="NCBIfam" id="TIGR03749">
    <property type="entry name" value="conj_TIGR03749"/>
    <property type="match status" value="1"/>
</dbReference>
<dbReference type="Pfam" id="PF11920">
    <property type="entry name" value="DUF3438"/>
    <property type="match status" value="1"/>
</dbReference>
<comment type="caution">
    <text evidence="2">The sequence shown here is derived from an EMBL/GenBank/DDBJ whole genome shotgun (WGS) entry which is preliminary data.</text>
</comment>
<organism evidence="2 3">
    <name type="scientific">Mixta theicola</name>
    <dbReference type="NCBI Taxonomy" id="1458355"/>
    <lineage>
        <taxon>Bacteria</taxon>
        <taxon>Pseudomonadati</taxon>
        <taxon>Pseudomonadota</taxon>
        <taxon>Gammaproteobacteria</taxon>
        <taxon>Enterobacterales</taxon>
        <taxon>Erwiniaceae</taxon>
        <taxon>Mixta</taxon>
    </lineage>
</organism>
<feature type="chain" id="PRO_5014474339" evidence="1">
    <location>
        <begin position="35"/>
        <end position="306"/>
    </location>
</feature>
<dbReference type="RefSeq" id="WP_103061409.1">
    <property type="nucleotide sequence ID" value="NZ_BSOF01000006.1"/>
</dbReference>
<dbReference type="InterPro" id="IPR021844">
    <property type="entry name" value="Integr_conj_element_PFL4704"/>
</dbReference>
<keyword evidence="3" id="KW-1185">Reference proteome</keyword>
<protein>
    <submittedName>
        <fullName evidence="2">TIGR03749 family integrating conjugative element protein</fullName>
    </submittedName>
</protein>
<dbReference type="AlphaFoldDB" id="A0A2K1Q4K5"/>
<dbReference type="EMBL" id="NWUO01000026">
    <property type="protein sequence ID" value="PNS09980.1"/>
    <property type="molecule type" value="Genomic_DNA"/>
</dbReference>
<gene>
    <name evidence="2" type="ORF">COO59_19935</name>
</gene>
<sequence length="306" mass="32889">MLNPSFTSGSHACLVALSLSLLPVAAMLSAPAQADELMKWERVPLQIPLKTGQERVIFVDKNVRVGFPPALNGKLRVQSTGGAVYLKADSDFPQTRLQLQDMESGEVILLDVRTTTTASAEPVKIVYSGDVSTLSSAAAGTGEKAASDSNSTQAKRKKVSYKAPVPVLLTRYAAQNLYAPVRTVEAVPGIHPVNPHLPSRITTLYPSAPVTVSPVAGWGVAGRTVIALRIRNSSSQKVVLDPRELQGRFVTATFQHRWLGAAGTPEDTTTLYLVTAGRPDDAFVREPSVNHKAATRPAQKVIRYEN</sequence>